<dbReference type="CDD" id="cd19357">
    <property type="entry name" value="TenA_E_At3g16990-like"/>
    <property type="match status" value="1"/>
</dbReference>
<dbReference type="AlphaFoldDB" id="A0A7J7NAG7"/>
<evidence type="ECO:0000256" key="9">
    <source>
        <dbReference type="ARBA" id="ARBA00079571"/>
    </source>
</evidence>
<evidence type="ECO:0000256" key="6">
    <source>
        <dbReference type="ARBA" id="ARBA00023157"/>
    </source>
</evidence>
<evidence type="ECO:0000256" key="4">
    <source>
        <dbReference type="ARBA" id="ARBA00022801"/>
    </source>
</evidence>
<evidence type="ECO:0000256" key="1">
    <source>
        <dbReference type="ARBA" id="ARBA00001881"/>
    </source>
</evidence>
<accession>A0A7J7NAG7</accession>
<dbReference type="InterPro" id="IPR050967">
    <property type="entry name" value="Thiamine_Salvage_TenA"/>
</dbReference>
<dbReference type="OrthoDB" id="37730at2759"/>
<proteinExistence type="inferred from homology"/>
<keyword evidence="5" id="KW-0784">Thiamine biosynthesis</keyword>
<evidence type="ECO:0000256" key="7">
    <source>
        <dbReference type="ARBA" id="ARBA00060919"/>
    </source>
</evidence>
<dbReference type="SUPFAM" id="SSF48613">
    <property type="entry name" value="Heme oxygenase-like"/>
    <property type="match status" value="1"/>
</dbReference>
<dbReference type="EC" id="3.5.99.2" evidence="3"/>
<dbReference type="GO" id="GO:0050334">
    <property type="term" value="F:thiaminase activity"/>
    <property type="evidence" value="ECO:0007669"/>
    <property type="project" value="UniProtKB-EC"/>
</dbReference>
<feature type="domain" description="Thiaminase-2/PQQC" evidence="11">
    <location>
        <begin position="24"/>
        <end position="229"/>
    </location>
</feature>
<protein>
    <recommendedName>
        <fullName evidence="3">aminopyrimidine aminohydrolase</fullName>
        <ecNumber evidence="3">3.5.99.2</ecNumber>
    </recommendedName>
    <alternativeName>
        <fullName evidence="9">Aminopyrimidine aminohydrolase</fullName>
    </alternativeName>
    <alternativeName>
        <fullName evidence="10">Formylaminopyrimidine amidohydrolase</fullName>
    </alternativeName>
    <alternativeName>
        <fullName evidence="8">Formylaminopyrimidine deformylase</fullName>
    </alternativeName>
</protein>
<evidence type="ECO:0000256" key="3">
    <source>
        <dbReference type="ARBA" id="ARBA00012684"/>
    </source>
</evidence>
<comment type="caution">
    <text evidence="12">The sequence shown here is derived from an EMBL/GenBank/DDBJ whole genome shotgun (WGS) entry which is preliminary data.</text>
</comment>
<dbReference type="EMBL" id="JACGCM010000944">
    <property type="protein sequence ID" value="KAF6164034.1"/>
    <property type="molecule type" value="Genomic_DNA"/>
</dbReference>
<evidence type="ECO:0000256" key="10">
    <source>
        <dbReference type="ARBA" id="ARBA00082825"/>
    </source>
</evidence>
<evidence type="ECO:0000259" key="11">
    <source>
        <dbReference type="Pfam" id="PF03070"/>
    </source>
</evidence>
<comment type="pathway">
    <text evidence="2">Cofactor biosynthesis; thiamine diphosphate biosynthesis.</text>
</comment>
<sequence>MEKTPNIKKVDGNDNTMIKTWLHKHSQIYSEAIRHPFIQSINDGTVNLSSFKQWLGQDYIFVRKFVSFVASVLLKACRASDDGLDMEVILGGIASLNDEISWFKKETSKWDLLLSNITPRKENQGYCRFIESLTSSEVDYTVAMTAFWAIEAVYQESFSYCLQEGAKPPAELMDTCQRWGNDDFGQYCRSLQRIADRCLAKASKDVQNEAEAAVVSILKYEVGFWNMSLSDL</sequence>
<gene>
    <name evidence="12" type="ORF">GIB67_028738</name>
</gene>
<keyword evidence="4" id="KW-0378">Hydrolase</keyword>
<dbReference type="PANTHER" id="PTHR43198:SF5">
    <property type="entry name" value="BIFUNCTIONAL TENA-E PROTEIN"/>
    <property type="match status" value="1"/>
</dbReference>
<evidence type="ECO:0000256" key="5">
    <source>
        <dbReference type="ARBA" id="ARBA00022977"/>
    </source>
</evidence>
<comment type="catalytic activity">
    <reaction evidence="1">
        <text>4-amino-5-aminomethyl-2-methylpyrimidine + H2O = 4-amino-5-hydroxymethyl-2-methylpyrimidine + NH4(+)</text>
        <dbReference type="Rhea" id="RHEA:31799"/>
        <dbReference type="ChEBI" id="CHEBI:15377"/>
        <dbReference type="ChEBI" id="CHEBI:16892"/>
        <dbReference type="ChEBI" id="CHEBI:28938"/>
        <dbReference type="ChEBI" id="CHEBI:63416"/>
        <dbReference type="EC" id="3.5.99.2"/>
    </reaction>
</comment>
<organism evidence="12 13">
    <name type="scientific">Kingdonia uniflora</name>
    <dbReference type="NCBI Taxonomy" id="39325"/>
    <lineage>
        <taxon>Eukaryota</taxon>
        <taxon>Viridiplantae</taxon>
        <taxon>Streptophyta</taxon>
        <taxon>Embryophyta</taxon>
        <taxon>Tracheophyta</taxon>
        <taxon>Spermatophyta</taxon>
        <taxon>Magnoliopsida</taxon>
        <taxon>Ranunculales</taxon>
        <taxon>Circaeasteraceae</taxon>
        <taxon>Kingdonia</taxon>
    </lineage>
</organism>
<dbReference type="Proteomes" id="UP000541444">
    <property type="component" value="Unassembled WGS sequence"/>
</dbReference>
<dbReference type="PANTHER" id="PTHR43198">
    <property type="entry name" value="BIFUNCTIONAL TH2 PROTEIN"/>
    <property type="match status" value="1"/>
</dbReference>
<dbReference type="Pfam" id="PF03070">
    <property type="entry name" value="TENA_THI-4"/>
    <property type="match status" value="1"/>
</dbReference>
<evidence type="ECO:0000256" key="8">
    <source>
        <dbReference type="ARBA" id="ARBA00077314"/>
    </source>
</evidence>
<keyword evidence="6" id="KW-1015">Disulfide bond</keyword>
<evidence type="ECO:0000313" key="12">
    <source>
        <dbReference type="EMBL" id="KAF6164034.1"/>
    </source>
</evidence>
<dbReference type="GO" id="GO:0005829">
    <property type="term" value="C:cytosol"/>
    <property type="evidence" value="ECO:0007669"/>
    <property type="project" value="TreeGrafter"/>
</dbReference>
<dbReference type="FunFam" id="1.20.910.10:FF:000007">
    <property type="entry name" value="Bifunctional TENA-E protein"/>
    <property type="match status" value="1"/>
</dbReference>
<dbReference type="Gene3D" id="1.20.910.10">
    <property type="entry name" value="Heme oxygenase-like"/>
    <property type="match status" value="1"/>
</dbReference>
<dbReference type="InterPro" id="IPR016084">
    <property type="entry name" value="Haem_Oase-like_multi-hlx"/>
</dbReference>
<name>A0A7J7NAG7_9MAGN</name>
<dbReference type="InterPro" id="IPR004305">
    <property type="entry name" value="Thiaminase-2/PQQC"/>
</dbReference>
<dbReference type="GO" id="GO:0009228">
    <property type="term" value="P:thiamine biosynthetic process"/>
    <property type="evidence" value="ECO:0007669"/>
    <property type="project" value="UniProtKB-KW"/>
</dbReference>
<evidence type="ECO:0000256" key="2">
    <source>
        <dbReference type="ARBA" id="ARBA00004948"/>
    </source>
</evidence>
<comment type="similarity">
    <text evidence="7">Belongs to the thiaminase-2 family.</text>
</comment>
<evidence type="ECO:0000313" key="13">
    <source>
        <dbReference type="Proteomes" id="UP000541444"/>
    </source>
</evidence>
<reference evidence="12 13" key="1">
    <citation type="journal article" date="2020" name="IScience">
        <title>Genome Sequencing of the Endangered Kingdonia uniflora (Circaeasteraceae, Ranunculales) Reveals Potential Mechanisms of Evolutionary Specialization.</title>
        <authorList>
            <person name="Sun Y."/>
            <person name="Deng T."/>
            <person name="Zhang A."/>
            <person name="Moore M.J."/>
            <person name="Landis J.B."/>
            <person name="Lin N."/>
            <person name="Zhang H."/>
            <person name="Zhang X."/>
            <person name="Huang J."/>
            <person name="Zhang X."/>
            <person name="Sun H."/>
            <person name="Wang H."/>
        </authorList>
    </citation>
    <scope>NUCLEOTIDE SEQUENCE [LARGE SCALE GENOMIC DNA]</scope>
    <source>
        <strain evidence="12">TB1705</strain>
        <tissue evidence="12">Leaf</tissue>
    </source>
</reference>
<keyword evidence="13" id="KW-1185">Reference proteome</keyword>